<dbReference type="Proteomes" id="UP000262379">
    <property type="component" value="Unassembled WGS sequence"/>
</dbReference>
<dbReference type="PANTHER" id="PTHR42686">
    <property type="entry name" value="GH17980P-RELATED"/>
    <property type="match status" value="1"/>
</dbReference>
<evidence type="ECO:0000259" key="1">
    <source>
        <dbReference type="Pfam" id="PF00248"/>
    </source>
</evidence>
<dbReference type="Gene3D" id="3.20.20.100">
    <property type="entry name" value="NADP-dependent oxidoreductase domain"/>
    <property type="match status" value="1"/>
</dbReference>
<dbReference type="InterPro" id="IPR036812">
    <property type="entry name" value="NAD(P)_OxRdtase_dom_sf"/>
</dbReference>
<dbReference type="GO" id="GO:0016491">
    <property type="term" value="F:oxidoreductase activity"/>
    <property type="evidence" value="ECO:0007669"/>
    <property type="project" value="InterPro"/>
</dbReference>
<dbReference type="RefSeq" id="WP_116622673.1">
    <property type="nucleotide sequence ID" value="NZ_QURN01000003.1"/>
</dbReference>
<dbReference type="InterPro" id="IPR023210">
    <property type="entry name" value="NADP_OxRdtase_dom"/>
</dbReference>
<dbReference type="PANTHER" id="PTHR42686:SF1">
    <property type="entry name" value="GH17980P-RELATED"/>
    <property type="match status" value="1"/>
</dbReference>
<sequence length="344" mass="37756">MNPAELVQLSSKRPVPLTRLGFGGAPLGNLYRKIDDADAHAALQAAWVSGIRYFDTSPQYGLGRSEMRMGEAFKHFERSELTVSTKVGRLLEDCDPQDVTPEAFVDVPQKRIVYDYSYDGVMRSHAASLERLGLEAVDILFVHDVDSFTHGSRAASDARVRELFDRGGYRALVELRDSGAIKAFGAGVNEWQVCQTLLGMGDFDCFLLAGRYTLLEQDALESFLPECVKRDVGIMLGGPYNSGILATGPVEGARYNYAPASPEILERVRRLETVCREHGVRLIEAALQFPAGHPAIKTIIPGAASRAEVFANVELFSRELPTGLWDDLKLAGLIRKNAPVPGET</sequence>
<gene>
    <name evidence="2" type="ORF">DY251_04600</name>
</gene>
<accession>A0A371XI56</accession>
<protein>
    <submittedName>
        <fullName evidence="2">Aldo/keto reductase</fullName>
    </submittedName>
</protein>
<organism evidence="2 3">
    <name type="scientific">Mesorhizobium denitrificans</name>
    <dbReference type="NCBI Taxonomy" id="2294114"/>
    <lineage>
        <taxon>Bacteria</taxon>
        <taxon>Pseudomonadati</taxon>
        <taxon>Pseudomonadota</taxon>
        <taxon>Alphaproteobacteria</taxon>
        <taxon>Hyphomicrobiales</taxon>
        <taxon>Phyllobacteriaceae</taxon>
        <taxon>Mesorhizobium</taxon>
    </lineage>
</organism>
<evidence type="ECO:0000313" key="3">
    <source>
        <dbReference type="Proteomes" id="UP000262379"/>
    </source>
</evidence>
<name>A0A371XI56_9HYPH</name>
<evidence type="ECO:0000313" key="2">
    <source>
        <dbReference type="EMBL" id="RFC68905.1"/>
    </source>
</evidence>
<dbReference type="GO" id="GO:0005829">
    <property type="term" value="C:cytosol"/>
    <property type="evidence" value="ECO:0007669"/>
    <property type="project" value="TreeGrafter"/>
</dbReference>
<dbReference type="SUPFAM" id="SSF51430">
    <property type="entry name" value="NAD(P)-linked oxidoreductase"/>
    <property type="match status" value="1"/>
</dbReference>
<proteinExistence type="predicted"/>
<dbReference type="AlphaFoldDB" id="A0A371XI56"/>
<dbReference type="EMBL" id="QURN01000003">
    <property type="protein sequence ID" value="RFC68905.1"/>
    <property type="molecule type" value="Genomic_DNA"/>
</dbReference>
<dbReference type="Pfam" id="PF00248">
    <property type="entry name" value="Aldo_ket_red"/>
    <property type="match status" value="1"/>
</dbReference>
<reference evidence="3" key="1">
    <citation type="submission" date="2018-08" db="EMBL/GenBank/DDBJ databases">
        <authorList>
            <person name="Im W.T."/>
        </authorList>
    </citation>
    <scope>NUCLEOTIDE SEQUENCE [LARGE SCALE GENOMIC DNA]</scope>
    <source>
        <strain evidence="3">LA-28</strain>
    </source>
</reference>
<comment type="caution">
    <text evidence="2">The sequence shown here is derived from an EMBL/GenBank/DDBJ whole genome shotgun (WGS) entry which is preliminary data.</text>
</comment>
<dbReference type="InterPro" id="IPR020471">
    <property type="entry name" value="AKR"/>
</dbReference>
<keyword evidence="3" id="KW-1185">Reference proteome</keyword>
<feature type="domain" description="NADP-dependent oxidoreductase" evidence="1">
    <location>
        <begin position="19"/>
        <end position="323"/>
    </location>
</feature>